<dbReference type="InterPro" id="IPR016157">
    <property type="entry name" value="Cullin_CS"/>
</dbReference>
<dbReference type="Pfam" id="PF00888">
    <property type="entry name" value="Cullin"/>
    <property type="match status" value="1"/>
</dbReference>
<dbReference type="InterPro" id="IPR016159">
    <property type="entry name" value="Cullin_repeat-like_dom_sf"/>
</dbReference>
<dbReference type="SMART" id="SM00884">
    <property type="entry name" value="Cullin_Nedd8"/>
    <property type="match status" value="1"/>
</dbReference>
<name>A0AAD5TNT2_9FUNG</name>
<sequence>MSLRPKRVDFNAVLPAFRDELCNMFAFTNASSNMSGIDMFQTVYDLCTAHPKPHSELLFQSIGEFMAQHAGLTLEYIVLQDDLVTAYATAWEQYRIASGYLDIICEYLNRSILKLKLPYGVAATRRMLSGPGRFPSMSIEALAYHIWKDRVLLVLHKYHGNGLIYQLLDAIRRDRDGETVAYAHVSQAIASLVRLNQHTSKPLQLYIEIFERAYLEETRQYYAAESSALITQNDVSSYMVKIDERLTQEVMRNTRMCDSTSLDKVVRQCEHEFITVHLAEIVAELRPMLEQEKIQDSRIAYSLLMRVEGGIAALLEIFQDFVAAKGKDIIARLGGGSSGAGGSTNNNSATANQKDPRDYAEGLIALHAQYMDYCREVLSGDVAFTAAIDHAFRLVINDHALTPGTNAAEILARFCDSLLKKSAKGLAEAEVETKLGQMITLFKYVEDKDVFQKFYARMLAKRLIHGTSVSDDAEMGMISRLKMACGVEYTTKLQRMFTDTTLSAELNAAFGRHCAAEVAAAGKPPVVDMNVMVLTAGSWPLVGIAGSDFALPTELEQNVMSFTSYYATQYSGRKLTWMHHLAKADVRVAGMDKRYELSLSLHQTAVLMLFNNNVRGSGEGPAAAAAGALSVADLCAGTRLAEADVLRILKIFLDLKLLIHDAAANTYAVNPRFTNKRTKIKVSAALQADTPAEISATRTAIDDDRRLYLQAAIVRIMKARQSLPHAQLVGEVLELAAASRFRPSVALIKKCVEGLIDKQYLERVPGARDRYVYIS</sequence>
<dbReference type="InterPro" id="IPR016158">
    <property type="entry name" value="Cullin_homology"/>
</dbReference>
<proteinExistence type="inferred from homology"/>
<dbReference type="Gene3D" id="1.20.1310.10">
    <property type="entry name" value="Cullin Repeats"/>
    <property type="match status" value="4"/>
</dbReference>
<dbReference type="GO" id="GO:0006511">
    <property type="term" value="P:ubiquitin-dependent protein catabolic process"/>
    <property type="evidence" value="ECO:0007669"/>
    <property type="project" value="InterPro"/>
</dbReference>
<feature type="domain" description="Cullin family profile" evidence="7">
    <location>
        <begin position="406"/>
        <end position="653"/>
    </location>
</feature>
<comment type="similarity">
    <text evidence="2 5 6">Belongs to the cullin family.</text>
</comment>
<dbReference type="InterPro" id="IPR036317">
    <property type="entry name" value="Cullin_homology_sf"/>
</dbReference>
<evidence type="ECO:0000256" key="2">
    <source>
        <dbReference type="ARBA" id="ARBA00006019"/>
    </source>
</evidence>
<gene>
    <name evidence="8" type="primary">CUL2</name>
    <name evidence="8" type="ORF">HDU87_004473</name>
</gene>
<dbReference type="Proteomes" id="UP001212152">
    <property type="component" value="Unassembled WGS sequence"/>
</dbReference>
<protein>
    <submittedName>
        <fullName evidence="8">Cullin-2</fullName>
    </submittedName>
</protein>
<dbReference type="SUPFAM" id="SSF74788">
    <property type="entry name" value="Cullin repeat-like"/>
    <property type="match status" value="1"/>
</dbReference>
<dbReference type="FunFam" id="1.20.1310.10:FF:000012">
    <property type="entry name" value="Cullin 2"/>
    <property type="match status" value="1"/>
</dbReference>
<dbReference type="GO" id="GO:0031461">
    <property type="term" value="C:cullin-RING ubiquitin ligase complex"/>
    <property type="evidence" value="ECO:0007669"/>
    <property type="project" value="InterPro"/>
</dbReference>
<evidence type="ECO:0000256" key="5">
    <source>
        <dbReference type="PROSITE-ProRule" id="PRU00330"/>
    </source>
</evidence>
<keyword evidence="4" id="KW-0832">Ubl conjugation</keyword>
<reference evidence="8" key="1">
    <citation type="submission" date="2020-05" db="EMBL/GenBank/DDBJ databases">
        <title>Phylogenomic resolution of chytrid fungi.</title>
        <authorList>
            <person name="Stajich J.E."/>
            <person name="Amses K."/>
            <person name="Simmons R."/>
            <person name="Seto K."/>
            <person name="Myers J."/>
            <person name="Bonds A."/>
            <person name="Quandt C.A."/>
            <person name="Barry K."/>
            <person name="Liu P."/>
            <person name="Grigoriev I."/>
            <person name="Longcore J.E."/>
            <person name="James T.Y."/>
        </authorList>
    </citation>
    <scope>NUCLEOTIDE SEQUENCE</scope>
    <source>
        <strain evidence="8">JEL0379</strain>
    </source>
</reference>
<dbReference type="SMART" id="SM00182">
    <property type="entry name" value="CULLIN"/>
    <property type="match status" value="1"/>
</dbReference>
<accession>A0AAD5TNT2</accession>
<dbReference type="InterPro" id="IPR019559">
    <property type="entry name" value="Cullin_neddylation_domain"/>
</dbReference>
<evidence type="ECO:0000259" key="7">
    <source>
        <dbReference type="PROSITE" id="PS50069"/>
    </source>
</evidence>
<dbReference type="EMBL" id="JADGJQ010000033">
    <property type="protein sequence ID" value="KAJ3177454.1"/>
    <property type="molecule type" value="Genomic_DNA"/>
</dbReference>
<dbReference type="FunFam" id="1.10.10.10:FF:000014">
    <property type="entry name" value="Cullin 1"/>
    <property type="match status" value="1"/>
</dbReference>
<dbReference type="InterPro" id="IPR036388">
    <property type="entry name" value="WH-like_DNA-bd_sf"/>
</dbReference>
<evidence type="ECO:0000313" key="9">
    <source>
        <dbReference type="Proteomes" id="UP001212152"/>
    </source>
</evidence>
<organism evidence="8 9">
    <name type="scientific">Geranomyces variabilis</name>
    <dbReference type="NCBI Taxonomy" id="109894"/>
    <lineage>
        <taxon>Eukaryota</taxon>
        <taxon>Fungi</taxon>
        <taxon>Fungi incertae sedis</taxon>
        <taxon>Chytridiomycota</taxon>
        <taxon>Chytridiomycota incertae sedis</taxon>
        <taxon>Chytridiomycetes</taxon>
        <taxon>Spizellomycetales</taxon>
        <taxon>Powellomycetaceae</taxon>
        <taxon>Geranomyces</taxon>
    </lineage>
</organism>
<dbReference type="GO" id="GO:0031625">
    <property type="term" value="F:ubiquitin protein ligase binding"/>
    <property type="evidence" value="ECO:0007669"/>
    <property type="project" value="InterPro"/>
</dbReference>
<dbReference type="AlphaFoldDB" id="A0AAD5TNT2"/>
<dbReference type="InterPro" id="IPR045093">
    <property type="entry name" value="Cullin"/>
</dbReference>
<dbReference type="Pfam" id="PF26557">
    <property type="entry name" value="Cullin_AB"/>
    <property type="match status" value="1"/>
</dbReference>
<evidence type="ECO:0000313" key="8">
    <source>
        <dbReference type="EMBL" id="KAJ3177454.1"/>
    </source>
</evidence>
<dbReference type="SUPFAM" id="SSF46785">
    <property type="entry name" value="Winged helix' DNA-binding domain"/>
    <property type="match status" value="1"/>
</dbReference>
<dbReference type="PROSITE" id="PS50069">
    <property type="entry name" value="CULLIN_2"/>
    <property type="match status" value="1"/>
</dbReference>
<comment type="caution">
    <text evidence="8">The sequence shown here is derived from an EMBL/GenBank/DDBJ whole genome shotgun (WGS) entry which is preliminary data.</text>
</comment>
<dbReference type="InterPro" id="IPR059120">
    <property type="entry name" value="Cullin-like_AB"/>
</dbReference>
<dbReference type="PANTHER" id="PTHR11932">
    <property type="entry name" value="CULLIN"/>
    <property type="match status" value="1"/>
</dbReference>
<dbReference type="GO" id="GO:0005634">
    <property type="term" value="C:nucleus"/>
    <property type="evidence" value="ECO:0007669"/>
    <property type="project" value="UniProtKB-ARBA"/>
</dbReference>
<dbReference type="Gene3D" id="1.10.10.10">
    <property type="entry name" value="Winged helix-like DNA-binding domain superfamily/Winged helix DNA-binding domain"/>
    <property type="match status" value="1"/>
</dbReference>
<dbReference type="FunFam" id="1.20.1310.10:FF:000001">
    <property type="entry name" value="Cullin 3"/>
    <property type="match status" value="1"/>
</dbReference>
<keyword evidence="3" id="KW-1017">Isopeptide bond</keyword>
<evidence type="ECO:0000256" key="4">
    <source>
        <dbReference type="ARBA" id="ARBA00022843"/>
    </source>
</evidence>
<dbReference type="Gene3D" id="3.30.230.130">
    <property type="entry name" value="Cullin, Chain C, Domain 2"/>
    <property type="match status" value="1"/>
</dbReference>
<evidence type="ECO:0000256" key="3">
    <source>
        <dbReference type="ARBA" id="ARBA00022499"/>
    </source>
</evidence>
<evidence type="ECO:0000256" key="6">
    <source>
        <dbReference type="RuleBase" id="RU003829"/>
    </source>
</evidence>
<dbReference type="PROSITE" id="PS01256">
    <property type="entry name" value="CULLIN_1"/>
    <property type="match status" value="1"/>
</dbReference>
<comment type="pathway">
    <text evidence="1">Protein modification; protein ubiquitination.</text>
</comment>
<evidence type="ECO:0000256" key="1">
    <source>
        <dbReference type="ARBA" id="ARBA00004906"/>
    </source>
</evidence>
<dbReference type="InterPro" id="IPR036390">
    <property type="entry name" value="WH_DNA-bd_sf"/>
</dbReference>
<dbReference type="SUPFAM" id="SSF75632">
    <property type="entry name" value="Cullin homology domain"/>
    <property type="match status" value="1"/>
</dbReference>
<dbReference type="Pfam" id="PF10557">
    <property type="entry name" value="Cullin_Nedd8"/>
    <property type="match status" value="1"/>
</dbReference>
<keyword evidence="9" id="KW-1185">Reference proteome</keyword>
<dbReference type="InterPro" id="IPR001373">
    <property type="entry name" value="Cullin_N"/>
</dbReference>